<name>A0ABY5KYM2_9CELL</name>
<evidence type="ECO:0000256" key="5">
    <source>
        <dbReference type="ARBA" id="ARBA00022723"/>
    </source>
</evidence>
<dbReference type="EMBL" id="CP101988">
    <property type="protein sequence ID" value="UUI75635.1"/>
    <property type="molecule type" value="Genomic_DNA"/>
</dbReference>
<keyword evidence="5" id="KW-0479">Metal-binding</keyword>
<dbReference type="SUPFAM" id="SSF64167">
    <property type="entry name" value="SurE-like"/>
    <property type="match status" value="1"/>
</dbReference>
<dbReference type="PANTHER" id="PTHR30457">
    <property type="entry name" value="5'-NUCLEOTIDASE SURE"/>
    <property type="match status" value="1"/>
</dbReference>
<dbReference type="RefSeq" id="WP_227568274.1">
    <property type="nucleotide sequence ID" value="NZ_CP101988.1"/>
</dbReference>
<evidence type="ECO:0000313" key="10">
    <source>
        <dbReference type="Proteomes" id="UP001316189"/>
    </source>
</evidence>
<evidence type="ECO:0000256" key="2">
    <source>
        <dbReference type="ARBA" id="ARBA00011062"/>
    </source>
</evidence>
<protein>
    <recommendedName>
        <fullName evidence="3">5'-nucleotidase</fullName>
        <ecNumber evidence="3">3.1.3.5</ecNumber>
    </recommendedName>
</protein>
<dbReference type="Proteomes" id="UP001316189">
    <property type="component" value="Chromosome"/>
</dbReference>
<keyword evidence="7" id="KW-0378">Hydrolase</keyword>
<reference evidence="9 10" key="1">
    <citation type="submission" date="2022-07" db="EMBL/GenBank/DDBJ databases">
        <title>Novel species in genus cellulomonas.</title>
        <authorList>
            <person name="Ye L."/>
        </authorList>
    </citation>
    <scope>NUCLEOTIDE SEQUENCE [LARGE SCALE GENOMIC DNA]</scope>
    <source>
        <strain evidence="10">zg-Y338</strain>
    </source>
</reference>
<dbReference type="InterPro" id="IPR002828">
    <property type="entry name" value="SurE-like_Pase/nucleotidase"/>
</dbReference>
<evidence type="ECO:0000313" key="9">
    <source>
        <dbReference type="EMBL" id="UUI75635.1"/>
    </source>
</evidence>
<evidence type="ECO:0000256" key="4">
    <source>
        <dbReference type="ARBA" id="ARBA00022490"/>
    </source>
</evidence>
<evidence type="ECO:0000256" key="3">
    <source>
        <dbReference type="ARBA" id="ARBA00012643"/>
    </source>
</evidence>
<dbReference type="Gene3D" id="3.40.1210.10">
    <property type="entry name" value="Survival protein SurE-like phosphatase/nucleotidase"/>
    <property type="match status" value="1"/>
</dbReference>
<comment type="similarity">
    <text evidence="2">Belongs to the SurE nucleotidase family.</text>
</comment>
<dbReference type="InterPro" id="IPR036523">
    <property type="entry name" value="SurE-like_sf"/>
</dbReference>
<organism evidence="9 10">
    <name type="scientific">Cellulomonas chengniuliangii</name>
    <dbReference type="NCBI Taxonomy" id="2968084"/>
    <lineage>
        <taxon>Bacteria</taxon>
        <taxon>Bacillati</taxon>
        <taxon>Actinomycetota</taxon>
        <taxon>Actinomycetes</taxon>
        <taxon>Micrococcales</taxon>
        <taxon>Cellulomonadaceae</taxon>
        <taxon>Cellulomonas</taxon>
    </lineage>
</organism>
<dbReference type="Pfam" id="PF01975">
    <property type="entry name" value="SurE"/>
    <property type="match status" value="1"/>
</dbReference>
<comment type="catalytic activity">
    <reaction evidence="1">
        <text>a ribonucleoside 5'-phosphate + H2O = a ribonucleoside + phosphate</text>
        <dbReference type="Rhea" id="RHEA:12484"/>
        <dbReference type="ChEBI" id="CHEBI:15377"/>
        <dbReference type="ChEBI" id="CHEBI:18254"/>
        <dbReference type="ChEBI" id="CHEBI:43474"/>
        <dbReference type="ChEBI" id="CHEBI:58043"/>
        <dbReference type="EC" id="3.1.3.5"/>
    </reaction>
</comment>
<accession>A0ABY5KYM2</accession>
<gene>
    <name evidence="9" type="ORF">NP064_01550</name>
</gene>
<evidence type="ECO:0000259" key="8">
    <source>
        <dbReference type="Pfam" id="PF01975"/>
    </source>
</evidence>
<proteinExistence type="inferred from homology"/>
<sequence>MRVLVTNDDGIASPGLALLARAALAIGAEVLVAAPSDDQSGSSASLVGAEWHDRLVGKDVRAPDVPDVVRCLAMDATPGLIVLAAARGRLGLPPDLVLSGVNRGPNLGRAVVHSGTVGAAFTAATHGIEGLAVSLASPQPDHWGTAERCALAVLRGVVAAPVGGRVLNLNVPDRPADQVRGIRRARLAPFGSAQAHVEVGDGGDVVVTYSQPDASADDDTDSALLARGWATLTVVNPPTSDDTAALPDVGTWPPG</sequence>
<evidence type="ECO:0000256" key="7">
    <source>
        <dbReference type="ARBA" id="ARBA00022801"/>
    </source>
</evidence>
<feature type="domain" description="Survival protein SurE-like phosphatase/nucleotidase" evidence="8">
    <location>
        <begin position="3"/>
        <end position="187"/>
    </location>
</feature>
<keyword evidence="10" id="KW-1185">Reference proteome</keyword>
<dbReference type="PANTHER" id="PTHR30457:SF12">
    <property type="entry name" value="5'_3'-NUCLEOTIDASE SURE"/>
    <property type="match status" value="1"/>
</dbReference>
<evidence type="ECO:0000256" key="6">
    <source>
        <dbReference type="ARBA" id="ARBA00022741"/>
    </source>
</evidence>
<evidence type="ECO:0000256" key="1">
    <source>
        <dbReference type="ARBA" id="ARBA00000815"/>
    </source>
</evidence>
<dbReference type="EC" id="3.1.3.5" evidence="3"/>
<keyword evidence="4" id="KW-0963">Cytoplasm</keyword>
<keyword evidence="6" id="KW-0547">Nucleotide-binding</keyword>
<dbReference type="InterPro" id="IPR030048">
    <property type="entry name" value="SurE"/>
</dbReference>